<protein>
    <recommendedName>
        <fullName evidence="10">GH18 domain-containing protein</fullName>
    </recommendedName>
</protein>
<feature type="chain" id="PRO_5041984442" description="GH18 domain-containing protein" evidence="9">
    <location>
        <begin position="25"/>
        <end position="1197"/>
    </location>
</feature>
<comment type="caution">
    <text evidence="11">The sequence shown here is derived from an EMBL/GenBank/DDBJ whole genome shotgun (WGS) entry which is preliminary data.</text>
</comment>
<dbReference type="CDD" id="cd00598">
    <property type="entry name" value="GH18_chitinase-like"/>
    <property type="match status" value="1"/>
</dbReference>
<evidence type="ECO:0000256" key="9">
    <source>
        <dbReference type="SAM" id="SignalP"/>
    </source>
</evidence>
<feature type="domain" description="GH18" evidence="10">
    <location>
        <begin position="89"/>
        <end position="340"/>
    </location>
</feature>
<evidence type="ECO:0000256" key="8">
    <source>
        <dbReference type="SAM" id="MobiDB-lite"/>
    </source>
</evidence>
<dbReference type="EMBL" id="JAPEVG010000014">
    <property type="protein sequence ID" value="KAJ8496509.1"/>
    <property type="molecule type" value="Genomic_DNA"/>
</dbReference>
<evidence type="ECO:0000256" key="2">
    <source>
        <dbReference type="ARBA" id="ARBA00022801"/>
    </source>
</evidence>
<keyword evidence="2 7" id="KW-0378">Hydrolase</keyword>
<dbReference type="GO" id="GO:0000272">
    <property type="term" value="P:polysaccharide catabolic process"/>
    <property type="evidence" value="ECO:0007669"/>
    <property type="project" value="UniProtKB-KW"/>
</dbReference>
<keyword evidence="12" id="KW-1185">Reference proteome</keyword>
<evidence type="ECO:0000256" key="4">
    <source>
        <dbReference type="ARBA" id="ARBA00023277"/>
    </source>
</evidence>
<feature type="compositionally biased region" description="Polar residues" evidence="8">
    <location>
        <begin position="33"/>
        <end position="46"/>
    </location>
</feature>
<reference evidence="11" key="1">
    <citation type="submission" date="2022-11" db="EMBL/GenBank/DDBJ databases">
        <title>Genome Sequence of Cubamyces cubensis.</title>
        <authorList>
            <person name="Buettner E."/>
        </authorList>
    </citation>
    <scope>NUCLEOTIDE SEQUENCE</scope>
    <source>
        <strain evidence="11">MPL-01</strain>
    </source>
</reference>
<evidence type="ECO:0000259" key="10">
    <source>
        <dbReference type="PROSITE" id="PS51910"/>
    </source>
</evidence>
<gene>
    <name evidence="11" type="ORF">ONZ51_g1119</name>
</gene>
<evidence type="ECO:0000256" key="5">
    <source>
        <dbReference type="ARBA" id="ARBA00023295"/>
    </source>
</evidence>
<dbReference type="Proteomes" id="UP001215151">
    <property type="component" value="Unassembled WGS sequence"/>
</dbReference>
<dbReference type="PROSITE" id="PS51910">
    <property type="entry name" value="GH18_2"/>
    <property type="match status" value="1"/>
</dbReference>
<dbReference type="AlphaFoldDB" id="A0AAD7U4F5"/>
<comment type="catalytic activity">
    <reaction evidence="1">
        <text>Random endo-hydrolysis of N-acetyl-beta-D-glucosaminide (1-&gt;4)-beta-linkages in chitin and chitodextrins.</text>
        <dbReference type="EC" id="3.2.1.14"/>
    </reaction>
</comment>
<feature type="region of interest" description="Disordered" evidence="8">
    <location>
        <begin position="455"/>
        <end position="475"/>
    </location>
</feature>
<feature type="compositionally biased region" description="Low complexity" evidence="8">
    <location>
        <begin position="50"/>
        <end position="75"/>
    </location>
</feature>
<evidence type="ECO:0000313" key="11">
    <source>
        <dbReference type="EMBL" id="KAJ8496509.1"/>
    </source>
</evidence>
<evidence type="ECO:0000256" key="7">
    <source>
        <dbReference type="RuleBase" id="RU000489"/>
    </source>
</evidence>
<proteinExistence type="predicted"/>
<evidence type="ECO:0000313" key="12">
    <source>
        <dbReference type="Proteomes" id="UP001215151"/>
    </source>
</evidence>
<keyword evidence="9" id="KW-0732">Signal</keyword>
<feature type="region of interest" description="Disordered" evidence="8">
    <location>
        <begin position="344"/>
        <end position="385"/>
    </location>
</feature>
<dbReference type="GO" id="GO:0006032">
    <property type="term" value="P:chitin catabolic process"/>
    <property type="evidence" value="ECO:0007669"/>
    <property type="project" value="UniProtKB-KW"/>
</dbReference>
<sequence>MSPLLLSVSYFGLGLLGLLSTVSSAPSPKKWSDNSSTGTWPTNTTFPGWGTSSDPSTSGSGNTTTPSSGNSTSSGDGLGTHPSEYGSTPAFVVYTDKNTGGDVLPPASQMEGYSVVVLSFLLISGPADQAEAWAALGDSQKAAIKNDYNGANISIVVSAFGSTDAPTTTGADPVDTANTMAQWVLDNQLDGIDVDYEDLSAMNARDGSAEQWLVTFTQTLREKLPKGRYLLTHAPVAPWLSPVFNTTGAYLTVDQKAGDLIDWYNVQFYNQGANIYTTCDSLLNTSGGDWPGSSLNEIANAGVPLNKLVIGKYAASADGATGFMDSQDLSQCIAQAKNQGWTPEETARAQIHRHPESQAHTPPASREPENTRRMHTSPDASFANQLRSPPVLTIPQSTPTLPPRPEFIPFTVPLLRASEPYDRKDFWTFPNRHGWLVHLGEEQCEPLCPPSRSTYRRAPLNAKGPTSKLSRADGSPVTSTSKAAFLQNWLFFGVLHEVSRMCRLSIDVEAEFINDFGRTSLSTAALNGLASRWFRSLDNKEVGETVFMAEILSVGRLTASLISEEVTQSGEPVFEYTPDEVRVFLSIDVLARTIGLHLLMHVYSPGFSFPEHEGWDRRRISESIDWFDRCVEGMNAKFADHLRDELIRQGWCINEVSLIPRDCLFFTTLLDRPRAKDHSGCGMVACGAYQTDEATYKTVHTHDLCDGSCEFVRVPTADLVGLLSQGKVPAVIIADVGSIQVVDSSDYPYIALSHVCEYISIHRADGLGNPNDNALPSCQLRRLRGYTKQLSEAHPWQDMPGGHKSVVAFWMDTLCIPVDPRMKQYRTKAIQLLEKTFHDAAAVLVLDRELEIVNSTTTPFLELGIRILCSGWAKRLWTLQESTLAGGAQSEDKIYFQMYDGPFLHQKLNQNRRRAVLDEFGRPEHLLEEHAMLFQSNLIWSLGGLIPSLHEIRSLGNLDGTRSRFVAIYDAIEGRTTSKAEDVPLCMASILGRDVAPILSARGIQGRFSAFYLVMRDIPEGVLWLEGAEKLAHAPFRWAPISLADPFSRAAYSGWPDTICDEHGLHVQHSGFLLEDAGTLPNHFRLVSPDASVVYGVLQPSSEALCVVTLELGTQLAIITRPLGRSGLPDGFPNAAVVSITPESRSVKPGVSTDTEIRCTVVGYGHFSPVDLDIRPMAQEVIIHGTPIVESQKWCIT</sequence>
<evidence type="ECO:0000256" key="3">
    <source>
        <dbReference type="ARBA" id="ARBA00023024"/>
    </source>
</evidence>
<dbReference type="Pfam" id="PF00704">
    <property type="entry name" value="Glyco_hydro_18"/>
    <property type="match status" value="1"/>
</dbReference>
<keyword evidence="3" id="KW-0146">Chitin degradation</keyword>
<organism evidence="11 12">
    <name type="scientific">Trametes cubensis</name>
    <dbReference type="NCBI Taxonomy" id="1111947"/>
    <lineage>
        <taxon>Eukaryota</taxon>
        <taxon>Fungi</taxon>
        <taxon>Dikarya</taxon>
        <taxon>Basidiomycota</taxon>
        <taxon>Agaricomycotina</taxon>
        <taxon>Agaricomycetes</taxon>
        <taxon>Polyporales</taxon>
        <taxon>Polyporaceae</taxon>
        <taxon>Trametes</taxon>
    </lineage>
</organism>
<keyword evidence="6" id="KW-0624">Polysaccharide degradation</keyword>
<dbReference type="Gene3D" id="3.20.20.80">
    <property type="entry name" value="Glycosidases"/>
    <property type="match status" value="1"/>
</dbReference>
<dbReference type="GO" id="GO:0008843">
    <property type="term" value="F:endochitinase activity"/>
    <property type="evidence" value="ECO:0007669"/>
    <property type="project" value="UniProtKB-EC"/>
</dbReference>
<dbReference type="SUPFAM" id="SSF51445">
    <property type="entry name" value="(Trans)glycosidases"/>
    <property type="match status" value="1"/>
</dbReference>
<dbReference type="PROSITE" id="PS01095">
    <property type="entry name" value="GH18_1"/>
    <property type="match status" value="1"/>
</dbReference>
<evidence type="ECO:0000256" key="1">
    <source>
        <dbReference type="ARBA" id="ARBA00000822"/>
    </source>
</evidence>
<dbReference type="InterPro" id="IPR001579">
    <property type="entry name" value="Glyco_hydro_18_chit_AS"/>
</dbReference>
<keyword evidence="4" id="KW-0119">Carbohydrate metabolism</keyword>
<accession>A0AAD7U4F5</accession>
<feature type="signal peptide" evidence="9">
    <location>
        <begin position="1"/>
        <end position="24"/>
    </location>
</feature>
<evidence type="ECO:0000256" key="6">
    <source>
        <dbReference type="ARBA" id="ARBA00023326"/>
    </source>
</evidence>
<dbReference type="PANTHER" id="PTHR39596:SF2">
    <property type="entry name" value="HET DOMAIN PROTEIN (AFU_ORTHOLOGUE AFUA_1G17550)-RELATED"/>
    <property type="match status" value="1"/>
</dbReference>
<dbReference type="PANTHER" id="PTHR39596">
    <property type="match status" value="1"/>
</dbReference>
<dbReference type="InterPro" id="IPR001223">
    <property type="entry name" value="Glyco_hydro18_cat"/>
</dbReference>
<dbReference type="InterPro" id="IPR017853">
    <property type="entry name" value="GH"/>
</dbReference>
<keyword evidence="5 7" id="KW-0326">Glycosidase</keyword>
<name>A0AAD7U4F5_9APHY</name>
<feature type="region of interest" description="Disordered" evidence="8">
    <location>
        <begin position="23"/>
        <end position="82"/>
    </location>
</feature>